<organism evidence="1 2">
    <name type="scientific">Kriegella aquimaris</name>
    <dbReference type="NCBI Taxonomy" id="192904"/>
    <lineage>
        <taxon>Bacteria</taxon>
        <taxon>Pseudomonadati</taxon>
        <taxon>Bacteroidota</taxon>
        <taxon>Flavobacteriia</taxon>
        <taxon>Flavobacteriales</taxon>
        <taxon>Flavobacteriaceae</taxon>
        <taxon>Kriegella</taxon>
    </lineage>
</organism>
<name>A0A1G9SCJ9_9FLAO</name>
<gene>
    <name evidence="1" type="ORF">SAMN04488514_107221</name>
</gene>
<dbReference type="AlphaFoldDB" id="A0A1G9SCJ9"/>
<dbReference type="STRING" id="192904.SAMN04488514_107221"/>
<proteinExistence type="predicted"/>
<evidence type="ECO:0000313" key="2">
    <source>
        <dbReference type="Proteomes" id="UP000199440"/>
    </source>
</evidence>
<reference evidence="1 2" key="1">
    <citation type="submission" date="2016-10" db="EMBL/GenBank/DDBJ databases">
        <authorList>
            <person name="de Groot N.N."/>
        </authorList>
    </citation>
    <scope>NUCLEOTIDE SEQUENCE [LARGE SCALE GENOMIC DNA]</scope>
    <source>
        <strain evidence="1 2">DSM 19886</strain>
    </source>
</reference>
<dbReference type="Proteomes" id="UP000199440">
    <property type="component" value="Unassembled WGS sequence"/>
</dbReference>
<protein>
    <submittedName>
        <fullName evidence="1">Uncharacterized protein</fullName>
    </submittedName>
</protein>
<keyword evidence="2" id="KW-1185">Reference proteome</keyword>
<evidence type="ECO:0000313" key="1">
    <source>
        <dbReference type="EMBL" id="SDM33111.1"/>
    </source>
</evidence>
<sequence length="46" mass="5197">MPPSGDPESIFSSNTAYGFIIEASFNQLRRQLYGGLFTQYSDDLVY</sequence>
<dbReference type="EMBL" id="FNGV01000007">
    <property type="protein sequence ID" value="SDM33111.1"/>
    <property type="molecule type" value="Genomic_DNA"/>
</dbReference>
<accession>A0A1G9SCJ9</accession>